<dbReference type="EMBL" id="GBXM01090666">
    <property type="protein sequence ID" value="JAH17911.1"/>
    <property type="molecule type" value="Transcribed_RNA"/>
</dbReference>
<accession>A0A0E9QLY9</accession>
<evidence type="ECO:0000313" key="1">
    <source>
        <dbReference type="EMBL" id="JAH17911.1"/>
    </source>
</evidence>
<organism evidence="1">
    <name type="scientific">Anguilla anguilla</name>
    <name type="common">European freshwater eel</name>
    <name type="synonym">Muraena anguilla</name>
    <dbReference type="NCBI Taxonomy" id="7936"/>
    <lineage>
        <taxon>Eukaryota</taxon>
        <taxon>Metazoa</taxon>
        <taxon>Chordata</taxon>
        <taxon>Craniata</taxon>
        <taxon>Vertebrata</taxon>
        <taxon>Euteleostomi</taxon>
        <taxon>Actinopterygii</taxon>
        <taxon>Neopterygii</taxon>
        <taxon>Teleostei</taxon>
        <taxon>Anguilliformes</taxon>
        <taxon>Anguillidae</taxon>
        <taxon>Anguilla</taxon>
    </lineage>
</organism>
<dbReference type="AlphaFoldDB" id="A0A0E9QLY9"/>
<name>A0A0E9QLY9_ANGAN</name>
<protein>
    <submittedName>
        <fullName evidence="1">Uncharacterized protein</fullName>
    </submittedName>
</protein>
<proteinExistence type="predicted"/>
<sequence>MYKLSSLREMWSNLSSCGVVYKHYYSTSYFRTSICNASVE</sequence>
<reference evidence="1" key="1">
    <citation type="submission" date="2014-11" db="EMBL/GenBank/DDBJ databases">
        <authorList>
            <person name="Amaro Gonzalez C."/>
        </authorList>
    </citation>
    <scope>NUCLEOTIDE SEQUENCE</scope>
</reference>
<reference evidence="1" key="2">
    <citation type="journal article" date="2015" name="Fish Shellfish Immunol.">
        <title>Early steps in the European eel (Anguilla anguilla)-Vibrio vulnificus interaction in the gills: Role of the RtxA13 toxin.</title>
        <authorList>
            <person name="Callol A."/>
            <person name="Pajuelo D."/>
            <person name="Ebbesson L."/>
            <person name="Teles M."/>
            <person name="MacKenzie S."/>
            <person name="Amaro C."/>
        </authorList>
    </citation>
    <scope>NUCLEOTIDE SEQUENCE</scope>
</reference>